<evidence type="ECO:0000313" key="2">
    <source>
        <dbReference type="EMBL" id="QKJ29697.1"/>
    </source>
</evidence>
<sequence>MRDITYYFCLLPAIITISACSHKKKPGNRTDTLATLVSPATISTDTITYANESLRAQDTLRKDEQGNYDYSQLNYPAFKTLPALNREIEKAMLNSLGDEKPAGQSFKAYFDEYQKSFAEPDSSDTENIHASTLDLNISVSLQAANLVVLTWSEETSGGTHPNTNTGFINWNPKTDRRITLNDILINDHTTGLNKVAESIFRKDAKLGPRAPLTNYNFDNGEFALNNNFEITEKGLRFYYNSYEIQAYAYGPTELLVPYSSIKHLLRPNTVVTQFIK</sequence>
<dbReference type="RefSeq" id="WP_173414389.1">
    <property type="nucleotide sequence ID" value="NZ_CP054139.1"/>
</dbReference>
<accession>A0A7D4TWP7</accession>
<dbReference type="InterPro" id="IPR037126">
    <property type="entry name" value="PdaC/RsiV-like_sf"/>
</dbReference>
<protein>
    <submittedName>
        <fullName evidence="2">DUF3298 domain-containing protein</fullName>
    </submittedName>
</protein>
<dbReference type="KEGG" id="mmab:HQ865_07985"/>
<gene>
    <name evidence="2" type="ORF">HQ865_07985</name>
</gene>
<evidence type="ECO:0000313" key="3">
    <source>
        <dbReference type="Proteomes" id="UP000505355"/>
    </source>
</evidence>
<dbReference type="PROSITE" id="PS51257">
    <property type="entry name" value="PROKAR_LIPOPROTEIN"/>
    <property type="match status" value="1"/>
</dbReference>
<dbReference type="Pfam" id="PF11738">
    <property type="entry name" value="DUF3298"/>
    <property type="match status" value="1"/>
</dbReference>
<evidence type="ECO:0000259" key="1">
    <source>
        <dbReference type="Pfam" id="PF11738"/>
    </source>
</evidence>
<dbReference type="Gene3D" id="3.30.565.40">
    <property type="entry name" value="Fervidobacterium nodosum Rt17-B1 like"/>
    <property type="match status" value="1"/>
</dbReference>
<proteinExistence type="predicted"/>
<dbReference type="Gene3D" id="3.90.640.20">
    <property type="entry name" value="Heat-shock cognate protein, ATPase"/>
    <property type="match status" value="1"/>
</dbReference>
<reference evidence="2 3" key="1">
    <citation type="submission" date="2020-05" db="EMBL/GenBank/DDBJ databases">
        <title>Mucilaginibacter mali sp. nov.</title>
        <authorList>
            <person name="Kim H.S."/>
            <person name="Lee K.C."/>
            <person name="Suh M.K."/>
            <person name="Kim J.-S."/>
            <person name="Han K.-I."/>
            <person name="Eom M.K."/>
            <person name="Shin Y.K."/>
            <person name="Lee J.-S."/>
        </authorList>
    </citation>
    <scope>NUCLEOTIDE SEQUENCE [LARGE SCALE GENOMIC DNA]</scope>
    <source>
        <strain evidence="2 3">G2-14</strain>
    </source>
</reference>
<organism evidence="2 3">
    <name type="scientific">Mucilaginibacter mali</name>
    <dbReference type="NCBI Taxonomy" id="2740462"/>
    <lineage>
        <taxon>Bacteria</taxon>
        <taxon>Pseudomonadati</taxon>
        <taxon>Bacteroidota</taxon>
        <taxon>Sphingobacteriia</taxon>
        <taxon>Sphingobacteriales</taxon>
        <taxon>Sphingobacteriaceae</taxon>
        <taxon>Mucilaginibacter</taxon>
    </lineage>
</organism>
<dbReference type="InterPro" id="IPR021729">
    <property type="entry name" value="DUF3298"/>
</dbReference>
<keyword evidence="3" id="KW-1185">Reference proteome</keyword>
<dbReference type="EMBL" id="CP054139">
    <property type="protein sequence ID" value="QKJ29697.1"/>
    <property type="molecule type" value="Genomic_DNA"/>
</dbReference>
<feature type="domain" description="DUF3298" evidence="1">
    <location>
        <begin position="182"/>
        <end position="259"/>
    </location>
</feature>
<dbReference type="AlphaFoldDB" id="A0A7D4TWP7"/>
<name>A0A7D4TWP7_9SPHI</name>
<dbReference type="Proteomes" id="UP000505355">
    <property type="component" value="Chromosome"/>
</dbReference>